<protein>
    <submittedName>
        <fullName evidence="1">Uncharacterized protein</fullName>
    </submittedName>
</protein>
<dbReference type="EMBL" id="UYSU01014879">
    <property type="protein sequence ID" value="VDL88439.1"/>
    <property type="molecule type" value="Genomic_DNA"/>
</dbReference>
<dbReference type="AlphaFoldDB" id="A0A3P7BPK6"/>
<proteinExistence type="predicted"/>
<accession>A0A3P7BPK6</accession>
<dbReference type="Proteomes" id="UP000275846">
    <property type="component" value="Unassembled WGS sequence"/>
</dbReference>
<gene>
    <name evidence="1" type="ORF">SSLN_LOCUS2054</name>
</gene>
<sequence>MLLITNNSTLQLSGSVTVPISFKDKTIRHRFLVSSKIKWNVILVCDFFKRYDHAINFSPTYQSLIITDNKEAMQVNNVNIDTPPPIEPSSIEDILTDNISASDRQALYHVLVPFRSVFTWADQAIGRTDIMQHRLTPDPIRGNYAPTRHHTTIHIPLGSADDTCQI</sequence>
<keyword evidence="2" id="KW-1185">Reference proteome</keyword>
<evidence type="ECO:0000313" key="1">
    <source>
        <dbReference type="EMBL" id="VDL88439.1"/>
    </source>
</evidence>
<evidence type="ECO:0000313" key="2">
    <source>
        <dbReference type="Proteomes" id="UP000275846"/>
    </source>
</evidence>
<reference evidence="1 2" key="1">
    <citation type="submission" date="2018-11" db="EMBL/GenBank/DDBJ databases">
        <authorList>
            <consortium name="Pathogen Informatics"/>
        </authorList>
    </citation>
    <scope>NUCLEOTIDE SEQUENCE [LARGE SCALE GENOMIC DNA]</scope>
    <source>
        <strain evidence="1 2">NST_G2</strain>
    </source>
</reference>
<organism evidence="1 2">
    <name type="scientific">Schistocephalus solidus</name>
    <name type="common">Tapeworm</name>
    <dbReference type="NCBI Taxonomy" id="70667"/>
    <lineage>
        <taxon>Eukaryota</taxon>
        <taxon>Metazoa</taxon>
        <taxon>Spiralia</taxon>
        <taxon>Lophotrochozoa</taxon>
        <taxon>Platyhelminthes</taxon>
        <taxon>Cestoda</taxon>
        <taxon>Eucestoda</taxon>
        <taxon>Diphyllobothriidea</taxon>
        <taxon>Diphyllobothriidae</taxon>
        <taxon>Schistocephalus</taxon>
    </lineage>
</organism>
<name>A0A3P7BPK6_SCHSO</name>
<feature type="non-terminal residue" evidence="1">
    <location>
        <position position="166"/>
    </location>
</feature>